<sequence>MLGHVTLQLIFAAIMFAFTAIPGFASIKVTNRVRGSGTNKSSLPLSLLSCFTGGVFLATCFLDLIPHATENFETFKQNSSWKSTFPLAELLMCIGFFAVYALEEIMDVVFSNRNSKNNEYVTSSELIPKYQTPDEVALNAIYGAGVARRDQQGNSQQTRKNKEGSVFRAMVLVIVMSFHSILEGFALGVQTNYSDAISLFISLILHKGIESFSVGLQIARAGTDRKHLVITTIFIYALMTPIGSIAAVSIWNLNFNNVVKGGVIVVLECLAIGTFIYATFLEIIAVERANEHSNFWQMVVAGIGLTLIALFQVGEAYMQASL</sequence>
<feature type="transmembrane region" description="Helical" evidence="5">
    <location>
        <begin position="45"/>
        <end position="65"/>
    </location>
</feature>
<feature type="transmembrane region" description="Helical" evidence="5">
    <location>
        <begin position="295"/>
        <end position="314"/>
    </location>
</feature>
<feature type="transmembrane region" description="Helical" evidence="5">
    <location>
        <begin position="85"/>
        <end position="102"/>
    </location>
</feature>
<dbReference type="InterPro" id="IPR003689">
    <property type="entry name" value="ZIP"/>
</dbReference>
<dbReference type="PANTHER" id="PTHR11040:SF74">
    <property type="entry name" value="ZINC TRANSPORTER ZIP3"/>
    <property type="match status" value="1"/>
</dbReference>
<dbReference type="Pfam" id="PF02535">
    <property type="entry name" value="Zip"/>
    <property type="match status" value="1"/>
</dbReference>
<accession>A0A0N5AUW7</accession>
<dbReference type="PANTHER" id="PTHR11040">
    <property type="entry name" value="ZINC/IRON TRANSPORTER"/>
    <property type="match status" value="1"/>
</dbReference>
<dbReference type="WBParaSite" id="SMUV_0000866401-mRNA-1">
    <property type="protein sequence ID" value="SMUV_0000866401-mRNA-1"/>
    <property type="gene ID" value="SMUV_0000866401"/>
</dbReference>
<organism evidence="6 7">
    <name type="scientific">Syphacia muris</name>
    <dbReference type="NCBI Taxonomy" id="451379"/>
    <lineage>
        <taxon>Eukaryota</taxon>
        <taxon>Metazoa</taxon>
        <taxon>Ecdysozoa</taxon>
        <taxon>Nematoda</taxon>
        <taxon>Chromadorea</taxon>
        <taxon>Rhabditida</taxon>
        <taxon>Spirurina</taxon>
        <taxon>Oxyuridomorpha</taxon>
        <taxon>Oxyuroidea</taxon>
        <taxon>Oxyuridae</taxon>
        <taxon>Syphacia</taxon>
    </lineage>
</organism>
<dbReference type="GO" id="GO:0005385">
    <property type="term" value="F:zinc ion transmembrane transporter activity"/>
    <property type="evidence" value="ECO:0007669"/>
    <property type="project" value="TreeGrafter"/>
</dbReference>
<dbReference type="Proteomes" id="UP000046393">
    <property type="component" value="Unplaced"/>
</dbReference>
<feature type="transmembrane region" description="Helical" evidence="5">
    <location>
        <begin position="263"/>
        <end position="283"/>
    </location>
</feature>
<dbReference type="AlphaFoldDB" id="A0A0N5AUW7"/>
<name>A0A0N5AUW7_9BILA</name>
<keyword evidence="4 5" id="KW-0472">Membrane</keyword>
<evidence type="ECO:0000313" key="7">
    <source>
        <dbReference type="WBParaSite" id="SMUV_0000866401-mRNA-1"/>
    </source>
</evidence>
<keyword evidence="6" id="KW-1185">Reference proteome</keyword>
<evidence type="ECO:0000313" key="6">
    <source>
        <dbReference type="Proteomes" id="UP000046393"/>
    </source>
</evidence>
<feature type="transmembrane region" description="Helical" evidence="5">
    <location>
        <begin position="169"/>
        <end position="190"/>
    </location>
</feature>
<dbReference type="GO" id="GO:0005886">
    <property type="term" value="C:plasma membrane"/>
    <property type="evidence" value="ECO:0007669"/>
    <property type="project" value="TreeGrafter"/>
</dbReference>
<dbReference type="STRING" id="451379.A0A0N5AUW7"/>
<evidence type="ECO:0000256" key="1">
    <source>
        <dbReference type="ARBA" id="ARBA00004141"/>
    </source>
</evidence>
<reference evidence="7" key="1">
    <citation type="submission" date="2017-02" db="UniProtKB">
        <authorList>
            <consortium name="WormBaseParasite"/>
        </authorList>
    </citation>
    <scope>IDENTIFICATION</scope>
</reference>
<protein>
    <submittedName>
        <fullName evidence="7">Zinc/iron permease</fullName>
    </submittedName>
</protein>
<evidence type="ECO:0000256" key="5">
    <source>
        <dbReference type="SAM" id="Phobius"/>
    </source>
</evidence>
<feature type="transmembrane region" description="Helical" evidence="5">
    <location>
        <begin position="228"/>
        <end position="251"/>
    </location>
</feature>
<feature type="transmembrane region" description="Helical" evidence="5">
    <location>
        <begin position="6"/>
        <end position="25"/>
    </location>
</feature>
<evidence type="ECO:0000256" key="4">
    <source>
        <dbReference type="ARBA" id="ARBA00023136"/>
    </source>
</evidence>
<evidence type="ECO:0000256" key="3">
    <source>
        <dbReference type="ARBA" id="ARBA00022989"/>
    </source>
</evidence>
<comment type="subcellular location">
    <subcellularLocation>
        <location evidence="1">Membrane</location>
        <topology evidence="1">Multi-pass membrane protein</topology>
    </subcellularLocation>
</comment>
<keyword evidence="3 5" id="KW-1133">Transmembrane helix</keyword>
<keyword evidence="2 5" id="KW-0812">Transmembrane</keyword>
<proteinExistence type="predicted"/>
<evidence type="ECO:0000256" key="2">
    <source>
        <dbReference type="ARBA" id="ARBA00022692"/>
    </source>
</evidence>